<organism evidence="1 2">
    <name type="scientific">Chitinophaga ginsengisoli</name>
    <dbReference type="NCBI Taxonomy" id="363837"/>
    <lineage>
        <taxon>Bacteria</taxon>
        <taxon>Pseudomonadati</taxon>
        <taxon>Bacteroidota</taxon>
        <taxon>Chitinophagia</taxon>
        <taxon>Chitinophagales</taxon>
        <taxon>Chitinophagaceae</taxon>
        <taxon>Chitinophaga</taxon>
    </lineage>
</organism>
<gene>
    <name evidence="1" type="ORF">CLV42_12280</name>
</gene>
<protein>
    <submittedName>
        <fullName evidence="1">Uncharacterized protein</fullName>
    </submittedName>
</protein>
<accession>A0A2P8FL41</accession>
<evidence type="ECO:0000313" key="1">
    <source>
        <dbReference type="EMBL" id="PSL22454.1"/>
    </source>
</evidence>
<evidence type="ECO:0000313" key="2">
    <source>
        <dbReference type="Proteomes" id="UP000240978"/>
    </source>
</evidence>
<proteinExistence type="predicted"/>
<dbReference type="AlphaFoldDB" id="A0A2P8FL41"/>
<dbReference type="EMBL" id="PYGK01000022">
    <property type="protein sequence ID" value="PSL22454.1"/>
    <property type="molecule type" value="Genomic_DNA"/>
</dbReference>
<comment type="caution">
    <text evidence="1">The sequence shown here is derived from an EMBL/GenBank/DDBJ whole genome shotgun (WGS) entry which is preliminary data.</text>
</comment>
<sequence>MHRKLAVHFVDIFYCIHPDFLSASYTACEIVSFKLKAGTIHFYIADIITIFSDSDINGLTTYKPHRMYSL</sequence>
<reference evidence="1 2" key="1">
    <citation type="submission" date="2018-03" db="EMBL/GenBank/DDBJ databases">
        <title>Genomic Encyclopedia of Archaeal and Bacterial Type Strains, Phase II (KMG-II): from individual species to whole genera.</title>
        <authorList>
            <person name="Goeker M."/>
        </authorList>
    </citation>
    <scope>NUCLEOTIDE SEQUENCE [LARGE SCALE GENOMIC DNA]</scope>
    <source>
        <strain evidence="1 2">DSM 18107</strain>
    </source>
</reference>
<name>A0A2P8FL41_9BACT</name>
<keyword evidence="2" id="KW-1185">Reference proteome</keyword>
<dbReference type="Proteomes" id="UP000240978">
    <property type="component" value="Unassembled WGS sequence"/>
</dbReference>